<sequence length="309" mass="33580">MSQDMTDKHPQRVVQDYLDALLLDSDEDPPQDEAEDSAEPVVAECPEPEPEPEPEPAMAVAKEPAQPSPAAGDDAESRADAAMIAACGMESDEAPAAGKTQQSREDGSDAESQADAQMIAEYGAQAQEASAEAPCAAEVSAAPARPDNPTLIYRPADLGDEFNTVLVRMHGLRLAVPFDQVQAVQHLDGLSLALDRDHDWVLGRYESRTGPVQVVDTALRMIPERYDPALARYREALVLSGRRWALACDELLQSLQLRADEVKWNGDRASRPWLLGTCARERCFLVDVPALLAQFDAAISAPADRRDIL</sequence>
<protein>
    <recommendedName>
        <fullName evidence="2">CheW-like domain-containing protein</fullName>
    </recommendedName>
</protein>
<feature type="compositionally biased region" description="Low complexity" evidence="1">
    <location>
        <begin position="56"/>
        <end position="65"/>
    </location>
</feature>
<evidence type="ECO:0000313" key="3">
    <source>
        <dbReference type="EMBL" id="GGO85052.1"/>
    </source>
</evidence>
<gene>
    <name evidence="3" type="ORF">GCM10011348_32710</name>
</gene>
<evidence type="ECO:0000256" key="1">
    <source>
        <dbReference type="SAM" id="MobiDB-lite"/>
    </source>
</evidence>
<dbReference type="InterPro" id="IPR036061">
    <property type="entry name" value="CheW-like_dom_sf"/>
</dbReference>
<dbReference type="SUPFAM" id="SSF50341">
    <property type="entry name" value="CheW-like"/>
    <property type="match status" value="1"/>
</dbReference>
<feature type="compositionally biased region" description="Basic and acidic residues" evidence="1">
    <location>
        <begin position="1"/>
        <end position="10"/>
    </location>
</feature>
<evidence type="ECO:0000259" key="2">
    <source>
        <dbReference type="Pfam" id="PF01584"/>
    </source>
</evidence>
<feature type="region of interest" description="Disordered" evidence="1">
    <location>
        <begin position="92"/>
        <end position="113"/>
    </location>
</feature>
<evidence type="ECO:0000313" key="4">
    <source>
        <dbReference type="Proteomes" id="UP000599578"/>
    </source>
</evidence>
<keyword evidence="4" id="KW-1185">Reference proteome</keyword>
<dbReference type="GO" id="GO:0007165">
    <property type="term" value="P:signal transduction"/>
    <property type="evidence" value="ECO:0007669"/>
    <property type="project" value="InterPro"/>
</dbReference>
<organism evidence="3 4">
    <name type="scientific">Marinobacterium nitratireducens</name>
    <dbReference type="NCBI Taxonomy" id="518897"/>
    <lineage>
        <taxon>Bacteria</taxon>
        <taxon>Pseudomonadati</taxon>
        <taxon>Pseudomonadota</taxon>
        <taxon>Gammaproteobacteria</taxon>
        <taxon>Oceanospirillales</taxon>
        <taxon>Oceanospirillaceae</taxon>
        <taxon>Marinobacterium</taxon>
    </lineage>
</organism>
<feature type="domain" description="CheW-like" evidence="2">
    <location>
        <begin position="165"/>
        <end position="294"/>
    </location>
</feature>
<feature type="compositionally biased region" description="Acidic residues" evidence="1">
    <location>
        <begin position="24"/>
        <end position="38"/>
    </location>
</feature>
<dbReference type="EMBL" id="BMLT01000008">
    <property type="protein sequence ID" value="GGO85052.1"/>
    <property type="molecule type" value="Genomic_DNA"/>
</dbReference>
<proteinExistence type="predicted"/>
<comment type="caution">
    <text evidence="3">The sequence shown here is derived from an EMBL/GenBank/DDBJ whole genome shotgun (WGS) entry which is preliminary data.</text>
</comment>
<accession>A0A918DW59</accession>
<dbReference type="Pfam" id="PF01584">
    <property type="entry name" value="CheW"/>
    <property type="match status" value="1"/>
</dbReference>
<dbReference type="RefSeq" id="WP_188861672.1">
    <property type="nucleotide sequence ID" value="NZ_BMLT01000008.1"/>
</dbReference>
<dbReference type="Proteomes" id="UP000599578">
    <property type="component" value="Unassembled WGS sequence"/>
</dbReference>
<feature type="region of interest" description="Disordered" evidence="1">
    <location>
        <begin position="1"/>
        <end position="78"/>
    </location>
</feature>
<dbReference type="InterPro" id="IPR002545">
    <property type="entry name" value="CheW-lke_dom"/>
</dbReference>
<dbReference type="AlphaFoldDB" id="A0A918DW59"/>
<reference evidence="3 4" key="1">
    <citation type="journal article" date="2014" name="Int. J. Syst. Evol. Microbiol.">
        <title>Complete genome sequence of Corynebacterium casei LMG S-19264T (=DSM 44701T), isolated from a smear-ripened cheese.</title>
        <authorList>
            <consortium name="US DOE Joint Genome Institute (JGI-PGF)"/>
            <person name="Walter F."/>
            <person name="Albersmeier A."/>
            <person name="Kalinowski J."/>
            <person name="Ruckert C."/>
        </authorList>
    </citation>
    <scope>NUCLEOTIDE SEQUENCE [LARGE SCALE GENOMIC DNA]</scope>
    <source>
        <strain evidence="3 4">CGMCC 1.7286</strain>
    </source>
</reference>
<name>A0A918DW59_9GAMM</name>
<dbReference type="GO" id="GO:0006935">
    <property type="term" value="P:chemotaxis"/>
    <property type="evidence" value="ECO:0007669"/>
    <property type="project" value="InterPro"/>
</dbReference>